<comment type="caution">
    <text evidence="1">The sequence shown here is derived from an EMBL/GenBank/DDBJ whole genome shotgun (WGS) entry which is preliminary data.</text>
</comment>
<reference evidence="2" key="1">
    <citation type="journal article" date="2019" name="Int. J. Syst. Evol. Microbiol.">
        <title>The Global Catalogue of Microorganisms (GCM) 10K type strain sequencing project: providing services to taxonomists for standard genome sequencing and annotation.</title>
        <authorList>
            <consortium name="The Broad Institute Genomics Platform"/>
            <consortium name="The Broad Institute Genome Sequencing Center for Infectious Disease"/>
            <person name="Wu L."/>
            <person name="Ma J."/>
        </authorList>
    </citation>
    <scope>NUCLEOTIDE SEQUENCE [LARGE SCALE GENOMIC DNA]</scope>
    <source>
        <strain evidence="2">CCM 8896</strain>
    </source>
</reference>
<name>A0ABW4J5L2_9LACO</name>
<dbReference type="EMBL" id="JBHTOP010000003">
    <property type="protein sequence ID" value="MFD1670926.1"/>
    <property type="molecule type" value="Genomic_DNA"/>
</dbReference>
<sequence length="175" mass="19652">MAKGLSQSLRSLLSAMNLGRSQGHPLAGWILLSMLYRDGSTASEPMTMNYLVARYNGEYLDPGESRVASETLRGVMKALVEQAHLVTSSTRRVRERMDSGRFHTIQSSIYRINAAGIEYLKAIEDLPKDERADKMAELTATVRSDLLKVTGNGVVPIRIELMFTHKLNKRLIWNK</sequence>
<keyword evidence="2" id="KW-1185">Reference proteome</keyword>
<evidence type="ECO:0000313" key="2">
    <source>
        <dbReference type="Proteomes" id="UP001597267"/>
    </source>
</evidence>
<gene>
    <name evidence="1" type="ORF">ACFQ5M_02310</name>
</gene>
<accession>A0ABW4J5L2</accession>
<dbReference type="Proteomes" id="UP001597267">
    <property type="component" value="Unassembled WGS sequence"/>
</dbReference>
<proteinExistence type="predicted"/>
<dbReference type="RefSeq" id="WP_125714024.1">
    <property type="nucleotide sequence ID" value="NZ_JBHTOP010000003.1"/>
</dbReference>
<protein>
    <submittedName>
        <fullName evidence="1">Uncharacterized protein</fullName>
    </submittedName>
</protein>
<organism evidence="1 2">
    <name type="scientific">Agrilactobacillus yilanensis</name>
    <dbReference type="NCBI Taxonomy" id="2485997"/>
    <lineage>
        <taxon>Bacteria</taxon>
        <taxon>Bacillati</taxon>
        <taxon>Bacillota</taxon>
        <taxon>Bacilli</taxon>
        <taxon>Lactobacillales</taxon>
        <taxon>Lactobacillaceae</taxon>
        <taxon>Agrilactobacillus</taxon>
    </lineage>
</organism>
<evidence type="ECO:0000313" key="1">
    <source>
        <dbReference type="EMBL" id="MFD1670926.1"/>
    </source>
</evidence>